<evidence type="ECO:0000313" key="10">
    <source>
        <dbReference type="RefSeq" id="XP_033537082.1"/>
    </source>
</evidence>
<dbReference type="Gene3D" id="1.10.630.10">
    <property type="entry name" value="Cytochrome P450"/>
    <property type="match status" value="1"/>
</dbReference>
<protein>
    <submittedName>
        <fullName evidence="8 10">Cytochrome P450 6A1</fullName>
    </submittedName>
</protein>
<gene>
    <name evidence="8 10" type="ORF">P152DRAFT_429437</name>
</gene>
<dbReference type="GeneID" id="54417930"/>
<evidence type="ECO:0000256" key="1">
    <source>
        <dbReference type="ARBA" id="ARBA00001971"/>
    </source>
</evidence>
<keyword evidence="5 6" id="KW-0408">Iron</keyword>
<accession>A0A6G1GC28</accession>
<dbReference type="InterPro" id="IPR036396">
    <property type="entry name" value="Cyt_P450_sf"/>
</dbReference>
<dbReference type="GO" id="GO:0005506">
    <property type="term" value="F:iron ion binding"/>
    <property type="evidence" value="ECO:0007669"/>
    <property type="project" value="InterPro"/>
</dbReference>
<evidence type="ECO:0000256" key="3">
    <source>
        <dbReference type="ARBA" id="ARBA00022617"/>
    </source>
</evidence>
<keyword evidence="9" id="KW-1185">Reference proteome</keyword>
<dbReference type="InterPro" id="IPR001128">
    <property type="entry name" value="Cyt_P450"/>
</dbReference>
<reference evidence="10" key="3">
    <citation type="submission" date="2025-04" db="UniProtKB">
        <authorList>
            <consortium name="RefSeq"/>
        </authorList>
    </citation>
    <scope>IDENTIFICATION</scope>
    <source>
        <strain evidence="10">CBS 781.70</strain>
    </source>
</reference>
<dbReference type="GO" id="GO:0016705">
    <property type="term" value="F:oxidoreductase activity, acting on paired donors, with incorporation or reduction of molecular oxygen"/>
    <property type="evidence" value="ECO:0007669"/>
    <property type="project" value="InterPro"/>
</dbReference>
<dbReference type="AlphaFoldDB" id="A0A6G1GC28"/>
<dbReference type="GO" id="GO:0020037">
    <property type="term" value="F:heme binding"/>
    <property type="evidence" value="ECO:0007669"/>
    <property type="project" value="InterPro"/>
</dbReference>
<evidence type="ECO:0000313" key="8">
    <source>
        <dbReference type="EMBL" id="KAF1815451.1"/>
    </source>
</evidence>
<dbReference type="PANTHER" id="PTHR24304:SF2">
    <property type="entry name" value="24-HYDROXYCHOLESTEROL 7-ALPHA-HYDROXYLASE"/>
    <property type="match status" value="1"/>
</dbReference>
<dbReference type="InterPro" id="IPR002403">
    <property type="entry name" value="Cyt_P450_E_grp-IV"/>
</dbReference>
<dbReference type="SUPFAM" id="SSF48264">
    <property type="entry name" value="Cytochrome P450"/>
    <property type="match status" value="1"/>
</dbReference>
<keyword evidence="7" id="KW-0472">Membrane</keyword>
<reference evidence="8 10" key="1">
    <citation type="submission" date="2020-01" db="EMBL/GenBank/DDBJ databases">
        <authorList>
            <consortium name="DOE Joint Genome Institute"/>
            <person name="Haridas S."/>
            <person name="Albert R."/>
            <person name="Binder M."/>
            <person name="Bloem J."/>
            <person name="Labutti K."/>
            <person name="Salamov A."/>
            <person name="Andreopoulos B."/>
            <person name="Baker S.E."/>
            <person name="Barry K."/>
            <person name="Bills G."/>
            <person name="Bluhm B.H."/>
            <person name="Cannon C."/>
            <person name="Castanera R."/>
            <person name="Culley D.E."/>
            <person name="Daum C."/>
            <person name="Ezra D."/>
            <person name="Gonzalez J.B."/>
            <person name="Henrissat B."/>
            <person name="Kuo A."/>
            <person name="Liang C."/>
            <person name="Lipzen A."/>
            <person name="Lutzoni F."/>
            <person name="Magnuson J."/>
            <person name="Mondo S."/>
            <person name="Nolan M."/>
            <person name="Ohm R."/>
            <person name="Pangilinan J."/>
            <person name="Park H.-J."/>
            <person name="Ramirez L."/>
            <person name="Alfaro M."/>
            <person name="Sun H."/>
            <person name="Tritt A."/>
            <person name="Yoshinaga Y."/>
            <person name="Zwiers L.-H."/>
            <person name="Turgeon B.G."/>
            <person name="Goodwin S.B."/>
            <person name="Spatafora J.W."/>
            <person name="Crous P.W."/>
            <person name="Grigoriev I.V."/>
        </authorList>
    </citation>
    <scope>NUCLEOTIDE SEQUENCE</scope>
    <source>
        <strain evidence="8 10">CBS 781.70</strain>
    </source>
</reference>
<dbReference type="RefSeq" id="XP_033537082.1">
    <property type="nucleotide sequence ID" value="XM_033677360.1"/>
</dbReference>
<dbReference type="EMBL" id="ML975151">
    <property type="protein sequence ID" value="KAF1815451.1"/>
    <property type="molecule type" value="Genomic_DNA"/>
</dbReference>
<evidence type="ECO:0000256" key="2">
    <source>
        <dbReference type="ARBA" id="ARBA00010617"/>
    </source>
</evidence>
<evidence type="ECO:0000256" key="6">
    <source>
        <dbReference type="PIRSR" id="PIRSR602403-1"/>
    </source>
</evidence>
<keyword evidence="7" id="KW-0812">Transmembrane</keyword>
<dbReference type="GO" id="GO:0004497">
    <property type="term" value="F:monooxygenase activity"/>
    <property type="evidence" value="ECO:0007669"/>
    <property type="project" value="InterPro"/>
</dbReference>
<evidence type="ECO:0000256" key="4">
    <source>
        <dbReference type="ARBA" id="ARBA00022723"/>
    </source>
</evidence>
<dbReference type="Proteomes" id="UP000504638">
    <property type="component" value="Unplaced"/>
</dbReference>
<dbReference type="CDD" id="cd00302">
    <property type="entry name" value="cytochrome_P450"/>
    <property type="match status" value="1"/>
</dbReference>
<evidence type="ECO:0000313" key="9">
    <source>
        <dbReference type="Proteomes" id="UP000504638"/>
    </source>
</evidence>
<feature type="binding site" description="axial binding residue" evidence="6">
    <location>
        <position position="444"/>
    </location>
    <ligand>
        <name>heme</name>
        <dbReference type="ChEBI" id="CHEBI:30413"/>
    </ligand>
    <ligandPart>
        <name>Fe</name>
        <dbReference type="ChEBI" id="CHEBI:18248"/>
    </ligandPart>
</feature>
<dbReference type="InterPro" id="IPR050529">
    <property type="entry name" value="CYP450_sterol_14alpha_dmase"/>
</dbReference>
<keyword evidence="3 6" id="KW-0349">Heme</keyword>
<keyword evidence="7" id="KW-1133">Transmembrane helix</keyword>
<feature type="transmembrane region" description="Helical" evidence="7">
    <location>
        <begin position="12"/>
        <end position="31"/>
    </location>
</feature>
<evidence type="ECO:0000256" key="5">
    <source>
        <dbReference type="ARBA" id="ARBA00023004"/>
    </source>
</evidence>
<comment type="cofactor">
    <cofactor evidence="1 6">
        <name>heme</name>
        <dbReference type="ChEBI" id="CHEBI:30413"/>
    </cofactor>
</comment>
<evidence type="ECO:0000256" key="7">
    <source>
        <dbReference type="SAM" id="Phobius"/>
    </source>
</evidence>
<name>A0A6G1GC28_9PEZI</name>
<proteinExistence type="inferred from homology"/>
<keyword evidence="4 6" id="KW-0479">Metal-binding</keyword>
<organism evidence="8">
    <name type="scientific">Eremomyces bilateralis CBS 781.70</name>
    <dbReference type="NCBI Taxonomy" id="1392243"/>
    <lineage>
        <taxon>Eukaryota</taxon>
        <taxon>Fungi</taxon>
        <taxon>Dikarya</taxon>
        <taxon>Ascomycota</taxon>
        <taxon>Pezizomycotina</taxon>
        <taxon>Dothideomycetes</taxon>
        <taxon>Dothideomycetes incertae sedis</taxon>
        <taxon>Eremomycetales</taxon>
        <taxon>Eremomycetaceae</taxon>
        <taxon>Eremomyces</taxon>
    </lineage>
</organism>
<sequence length="505" mass="57260">MGPILDLQRPSVTFILLSLALASIYWLRLLFRRPLFPKGSPVLVDEYPVVGAWSFFSRRIDFWRHGTAQSKTGRFSFYVGKLPVVSVSGVEGRKTFFESKELSFSEGYAVLFGNAPRFSVKNEDGVETSGVEGGFDTYFNRRITRLMKKGRFVRNLHLLVNDTRQALSQLAKAESNILDPFDDIYRIVYRLTVRTVACNDIADNPDLLSRSLKAFETIDASTTPSTVIFPWLPTPASVKRMVAGARLYRMVQNIVEARKSAGVRGEDALQFLVDQGDSIAQIISFVIGSLYAGVLNTGINAAWILVYLSTDSHWMDVVRQEVDAAIDKHRTNSAQSKGDILTSFALGDWETEFPNIDLCLRESIRFHLTGTAFRRNVSGKDMILGKEIIPKDAYLVYAVDDIHFDPEIYTDPQTWDPSRYLPHRAEDKKVQNGYLGWGTGRHPCHGMRFAKLETFIIIAFFVATFDFQLVDEQGYPKMAWPETDRNEHAAHKPRTPVRLKYTLKD</sequence>
<dbReference type="Pfam" id="PF00067">
    <property type="entry name" value="p450"/>
    <property type="match status" value="1"/>
</dbReference>
<comment type="similarity">
    <text evidence="2">Belongs to the cytochrome P450 family.</text>
</comment>
<dbReference type="OrthoDB" id="1055148at2759"/>
<reference evidence="10" key="2">
    <citation type="submission" date="2020-04" db="EMBL/GenBank/DDBJ databases">
        <authorList>
            <consortium name="NCBI Genome Project"/>
        </authorList>
    </citation>
    <scope>NUCLEOTIDE SEQUENCE</scope>
    <source>
        <strain evidence="10">CBS 781.70</strain>
    </source>
</reference>
<dbReference type="PANTHER" id="PTHR24304">
    <property type="entry name" value="CYTOCHROME P450 FAMILY 7"/>
    <property type="match status" value="1"/>
</dbReference>
<dbReference type="PRINTS" id="PR00465">
    <property type="entry name" value="EP450IV"/>
</dbReference>